<dbReference type="Proteomes" id="UP000761574">
    <property type="component" value="Unassembled WGS sequence"/>
</dbReference>
<evidence type="ECO:0000256" key="1">
    <source>
        <dbReference type="ARBA" id="ARBA00008490"/>
    </source>
</evidence>
<dbReference type="PANTHER" id="PTHR38108:SF1">
    <property type="entry name" value="UPF0319 PROTEIN YCCT"/>
    <property type="match status" value="1"/>
</dbReference>
<protein>
    <submittedName>
        <fullName evidence="4">UPF0319 protein</fullName>
    </submittedName>
</protein>
<dbReference type="InterPro" id="IPR018635">
    <property type="entry name" value="UPF0319"/>
</dbReference>
<comment type="caution">
    <text evidence="4">The sequence shown here is derived from an EMBL/GenBank/DDBJ whole genome shotgun (WGS) entry which is preliminary data.</text>
</comment>
<keyword evidence="2 3" id="KW-0732">Signal</keyword>
<feature type="chain" id="PRO_5045394905" evidence="3">
    <location>
        <begin position="26"/>
        <end position="227"/>
    </location>
</feature>
<gene>
    <name evidence="4" type="ORF">TUM4630_34070</name>
</gene>
<comment type="similarity">
    <text evidence="1">Belongs to the UPF0319 family.</text>
</comment>
<dbReference type="PANTHER" id="PTHR38108">
    <property type="entry name" value="UPF0319 PROTEIN YCCT"/>
    <property type="match status" value="1"/>
</dbReference>
<evidence type="ECO:0000256" key="2">
    <source>
        <dbReference type="ARBA" id="ARBA00022729"/>
    </source>
</evidence>
<dbReference type="RefSeq" id="WP_119979101.1">
    <property type="nucleotide sequence ID" value="NZ_BPFB01000064.1"/>
</dbReference>
<name>A0ABQ4NSW6_9GAMM</name>
<evidence type="ECO:0000313" key="5">
    <source>
        <dbReference type="Proteomes" id="UP000761574"/>
    </source>
</evidence>
<accession>A0ABQ4NSW6</accession>
<organism evidence="4 5">
    <name type="scientific">Shewanella algidipiscicola</name>
    <dbReference type="NCBI Taxonomy" id="614070"/>
    <lineage>
        <taxon>Bacteria</taxon>
        <taxon>Pseudomonadati</taxon>
        <taxon>Pseudomonadota</taxon>
        <taxon>Gammaproteobacteria</taxon>
        <taxon>Alteromonadales</taxon>
        <taxon>Shewanellaceae</taxon>
        <taxon>Shewanella</taxon>
    </lineage>
</organism>
<keyword evidence="5" id="KW-1185">Reference proteome</keyword>
<evidence type="ECO:0000256" key="3">
    <source>
        <dbReference type="SAM" id="SignalP"/>
    </source>
</evidence>
<dbReference type="Pfam" id="PF09829">
    <property type="entry name" value="DUF2057"/>
    <property type="match status" value="1"/>
</dbReference>
<evidence type="ECO:0000313" key="4">
    <source>
        <dbReference type="EMBL" id="GIU02436.1"/>
    </source>
</evidence>
<feature type="signal peptide" evidence="3">
    <location>
        <begin position="1"/>
        <end position="25"/>
    </location>
</feature>
<proteinExistence type="inferred from homology"/>
<dbReference type="EMBL" id="BPFB01000064">
    <property type="protein sequence ID" value="GIU02436.1"/>
    <property type="molecule type" value="Genomic_DNA"/>
</dbReference>
<sequence length="227" mass="25136">MKIPYPLLSKFGLISAMFMAPTTLAAISVSLPVNTEPLLFNAQETDATRLTAEDGQQQIVFKYLANFRHQGQRQRFISEAVIVTFTGQNAQYSITLPKINSASDADRFNQRPSVSIIDDNGQQVDYRIDTLTKDGIQIGRNYREEINQYNLSAAPAAIKRQPPAMATYLASSTTSLSTTQVAATGSPDNATQINVGQMLDFWYQQADEKTRQAFKAKINAVDSEKSK</sequence>
<reference evidence="4 5" key="1">
    <citation type="submission" date="2021-05" db="EMBL/GenBank/DDBJ databases">
        <title>Molecular characterization for Shewanella algae harboring chromosomal blaOXA-55-like strains isolated from clinical and environment sample.</title>
        <authorList>
            <person name="Ohama Y."/>
            <person name="Aoki K."/>
            <person name="Harada S."/>
            <person name="Moriya K."/>
            <person name="Ishii Y."/>
            <person name="Tateda K."/>
        </authorList>
    </citation>
    <scope>NUCLEOTIDE SEQUENCE [LARGE SCALE GENOMIC DNA]</scope>
    <source>
        <strain evidence="4 5">LMG 23746</strain>
    </source>
</reference>